<dbReference type="AlphaFoldDB" id="A0A150MIA6"/>
<gene>
    <name evidence="1" type="ORF">B4109_2734</name>
    <name evidence="2" type="ORF">B4114_2753</name>
</gene>
<protein>
    <submittedName>
        <fullName evidence="1">Uncharacterized protein</fullName>
    </submittedName>
</protein>
<evidence type="ECO:0000313" key="3">
    <source>
        <dbReference type="Proteomes" id="UP000075424"/>
    </source>
</evidence>
<evidence type="ECO:0000313" key="1">
    <source>
        <dbReference type="EMBL" id="KYD24226.1"/>
    </source>
</evidence>
<dbReference type="Proteomes" id="UP000075517">
    <property type="component" value="Unassembled WGS sequence"/>
</dbReference>
<evidence type="ECO:0000313" key="4">
    <source>
        <dbReference type="Proteomes" id="UP000075517"/>
    </source>
</evidence>
<dbReference type="EMBL" id="LQYV01000104">
    <property type="protein sequence ID" value="KYD24226.1"/>
    <property type="molecule type" value="Genomic_DNA"/>
</dbReference>
<reference evidence="3 4" key="1">
    <citation type="submission" date="2016-01" db="EMBL/GenBank/DDBJ databases">
        <title>Draft Genome Sequences of Seven Thermophilic Sporeformers Isolated from Foods.</title>
        <authorList>
            <person name="Berendsen E.M."/>
            <person name="Wells-Bennik M.H."/>
            <person name="Krawcyk A.O."/>
            <person name="De Jong A."/>
            <person name="Holsappel S."/>
            <person name="Eijlander R.T."/>
            <person name="Kuipers O.P."/>
        </authorList>
    </citation>
    <scope>NUCLEOTIDE SEQUENCE [LARGE SCALE GENOMIC DNA]</scope>
    <source>
        <strain evidence="1 3">B4109</strain>
        <strain evidence="2 4">B4114</strain>
    </source>
</reference>
<sequence length="175" mass="20191">MMILEMKERRDRHIFTRLSYARTRRRKGERSMKPLRLRGHHLLCVHGFRGMGYSPSFVEKMWEIVARIRDEHDDFPIEVVAALDEACLACPHHGETTCEAGPNSDAHVRSLDGNVIRHLGLEPGNVYWKSELIRRTAERVKPDDLDELCRNCSWLPYGVCKEGIANVRRGNVAQT</sequence>
<accession>A0A150MIA6</accession>
<comment type="caution">
    <text evidence="1">The sequence shown here is derived from an EMBL/GenBank/DDBJ whole genome shotgun (WGS) entry which is preliminary data.</text>
</comment>
<dbReference type="EMBL" id="LQYY01000110">
    <property type="protein sequence ID" value="KYD32655.1"/>
    <property type="molecule type" value="Genomic_DNA"/>
</dbReference>
<dbReference type="InterPro" id="IPR009702">
    <property type="entry name" value="DUF1284"/>
</dbReference>
<proteinExistence type="predicted"/>
<name>A0A150MIA6_GEOSE</name>
<dbReference type="PATRIC" id="fig|1422.17.peg.1088"/>
<evidence type="ECO:0000313" key="2">
    <source>
        <dbReference type="EMBL" id="KYD32655.1"/>
    </source>
</evidence>
<dbReference type="Proteomes" id="UP000075424">
    <property type="component" value="Unassembled WGS sequence"/>
</dbReference>
<dbReference type="Pfam" id="PF06935">
    <property type="entry name" value="DUF1284"/>
    <property type="match status" value="1"/>
</dbReference>
<organism evidence="1 3">
    <name type="scientific">Geobacillus stearothermophilus</name>
    <name type="common">Bacillus stearothermophilus</name>
    <dbReference type="NCBI Taxonomy" id="1422"/>
    <lineage>
        <taxon>Bacteria</taxon>
        <taxon>Bacillati</taxon>
        <taxon>Bacillota</taxon>
        <taxon>Bacilli</taxon>
        <taxon>Bacillales</taxon>
        <taxon>Anoxybacillaceae</taxon>
        <taxon>Geobacillus</taxon>
    </lineage>
</organism>